<evidence type="ECO:0000313" key="3">
    <source>
        <dbReference type="Proteomes" id="UP000242913"/>
    </source>
</evidence>
<sequence length="86" mass="9853">MLLHQENRENVTFVTEERVDVESLQAADRAGRMFSRVEKLSPGPSQLHAALLFFVNILIALHCSVWLIPKQKQDETSTLPPFHEQI</sequence>
<organism evidence="4">
    <name type="scientific">Onchocerca flexuosa</name>
    <dbReference type="NCBI Taxonomy" id="387005"/>
    <lineage>
        <taxon>Eukaryota</taxon>
        <taxon>Metazoa</taxon>
        <taxon>Ecdysozoa</taxon>
        <taxon>Nematoda</taxon>
        <taxon>Chromadorea</taxon>
        <taxon>Rhabditida</taxon>
        <taxon>Spirurina</taxon>
        <taxon>Spiruromorpha</taxon>
        <taxon>Filarioidea</taxon>
        <taxon>Onchocercidae</taxon>
        <taxon>Onchocerca</taxon>
    </lineage>
</organism>
<name>A0A183H1E9_9BILA</name>
<evidence type="ECO:0000313" key="2">
    <source>
        <dbReference type="EMBL" id="OZC10830.1"/>
    </source>
</evidence>
<keyword evidence="3" id="KW-1185">Reference proteome</keyword>
<dbReference type="AlphaFoldDB" id="A0A183H1E9"/>
<evidence type="ECO:0000256" key="1">
    <source>
        <dbReference type="SAM" id="Phobius"/>
    </source>
</evidence>
<dbReference type="EMBL" id="KZ269984">
    <property type="protein sequence ID" value="OZC10830.1"/>
    <property type="molecule type" value="Genomic_DNA"/>
</dbReference>
<protein>
    <submittedName>
        <fullName evidence="2 4">Uncharacterized protein</fullName>
    </submittedName>
</protein>
<feature type="transmembrane region" description="Helical" evidence="1">
    <location>
        <begin position="47"/>
        <end position="68"/>
    </location>
</feature>
<reference evidence="4" key="2">
    <citation type="submission" date="2016-06" db="UniProtKB">
        <authorList>
            <consortium name="WormBaseParasite"/>
        </authorList>
    </citation>
    <scope>IDENTIFICATION</scope>
</reference>
<dbReference type="WBParaSite" id="OFLC_0000130801-mRNA-1">
    <property type="protein sequence ID" value="OFLC_0000130801-mRNA-1"/>
    <property type="gene ID" value="OFLC_0000130801"/>
</dbReference>
<keyword evidence="1" id="KW-0472">Membrane</keyword>
<evidence type="ECO:0000313" key="4">
    <source>
        <dbReference type="WBParaSite" id="OFLC_0000130801-mRNA-1"/>
    </source>
</evidence>
<accession>A0A183H1E9</accession>
<proteinExistence type="predicted"/>
<dbReference type="Proteomes" id="UP000242913">
    <property type="component" value="Unassembled WGS sequence"/>
</dbReference>
<keyword evidence="1" id="KW-0812">Transmembrane</keyword>
<gene>
    <name evidence="2" type="ORF">X798_02253</name>
</gene>
<reference evidence="2 3" key="1">
    <citation type="submission" date="2015-12" db="EMBL/GenBank/DDBJ databases">
        <title>Draft genome of the nematode, Onchocerca flexuosa.</title>
        <authorList>
            <person name="Mitreva M."/>
        </authorList>
    </citation>
    <scope>NUCLEOTIDE SEQUENCE [LARGE SCALE GENOMIC DNA]</scope>
    <source>
        <strain evidence="2">Red Deer</strain>
    </source>
</reference>
<keyword evidence="1" id="KW-1133">Transmembrane helix</keyword>